<protein>
    <recommendedName>
        <fullName evidence="3">STAS/SEC14 domain-containing protein</fullName>
    </recommendedName>
</protein>
<organism evidence="1 2">
    <name type="scientific">Defluviitalea saccharophila</name>
    <dbReference type="NCBI Taxonomy" id="879970"/>
    <lineage>
        <taxon>Bacteria</taxon>
        <taxon>Bacillati</taxon>
        <taxon>Bacillota</taxon>
        <taxon>Clostridia</taxon>
        <taxon>Lachnospirales</taxon>
        <taxon>Defluviitaleaceae</taxon>
        <taxon>Defluviitalea</taxon>
    </lineage>
</organism>
<name>A0ABZ2Y1W5_9FIRM</name>
<evidence type="ECO:0000313" key="1">
    <source>
        <dbReference type="EMBL" id="WZL69325.1"/>
    </source>
</evidence>
<evidence type="ECO:0000313" key="2">
    <source>
        <dbReference type="Proteomes" id="UP001486565"/>
    </source>
</evidence>
<dbReference type="Proteomes" id="UP001486565">
    <property type="component" value="Chromosome"/>
</dbReference>
<evidence type="ECO:0008006" key="3">
    <source>
        <dbReference type="Google" id="ProtNLM"/>
    </source>
</evidence>
<gene>
    <name evidence="1" type="ORF">QBE51_11045</name>
</gene>
<keyword evidence="2" id="KW-1185">Reference proteome</keyword>
<dbReference type="EMBL" id="CP121687">
    <property type="protein sequence ID" value="WZL69325.1"/>
    <property type="molecule type" value="Genomic_DNA"/>
</dbReference>
<proteinExistence type="predicted"/>
<sequence>MAKELILENDCAILWYHTDSKIVHHQIKKYAYGKNLQELLMKGTELLKTKGAKKWLSDDRNNSALTKADMEWGEKVWFPATVKNGWKYWAIVQPEKVIGQMNMKNLIEQYAKQGITAKMFSDPDEALEWLKAQ</sequence>
<dbReference type="RefSeq" id="WP_341876322.1">
    <property type="nucleotide sequence ID" value="NZ_CP121687.1"/>
</dbReference>
<reference evidence="1 2" key="1">
    <citation type="submission" date="2023-03" db="EMBL/GenBank/DDBJ databases">
        <title>Novel Species.</title>
        <authorList>
            <person name="Ma S."/>
        </authorList>
    </citation>
    <scope>NUCLEOTIDE SEQUENCE [LARGE SCALE GENOMIC DNA]</scope>
    <source>
        <strain evidence="1 2">LIND6LT2</strain>
    </source>
</reference>
<accession>A0ABZ2Y1W5</accession>